<keyword evidence="2" id="KW-1185">Reference proteome</keyword>
<evidence type="ECO:0000313" key="1">
    <source>
        <dbReference type="EMBL" id="MCI73538.1"/>
    </source>
</evidence>
<dbReference type="SUPFAM" id="SSF54160">
    <property type="entry name" value="Chromo domain-like"/>
    <property type="match status" value="1"/>
</dbReference>
<protein>
    <recommendedName>
        <fullName evidence="3">Chromo domain-containing protein</fullName>
    </recommendedName>
</protein>
<reference evidence="1 2" key="1">
    <citation type="journal article" date="2018" name="Front. Plant Sci.">
        <title>Red Clover (Trifolium pratense) and Zigzag Clover (T. medium) - A Picture of Genomic Similarities and Differences.</title>
        <authorList>
            <person name="Dluhosova J."/>
            <person name="Istvanek J."/>
            <person name="Nedelnik J."/>
            <person name="Repkova J."/>
        </authorList>
    </citation>
    <scope>NUCLEOTIDE SEQUENCE [LARGE SCALE GENOMIC DNA]</scope>
    <source>
        <strain evidence="2">cv. 10/8</strain>
        <tissue evidence="1">Leaf</tissue>
    </source>
</reference>
<dbReference type="AlphaFoldDB" id="A0A392UKX6"/>
<evidence type="ECO:0000313" key="2">
    <source>
        <dbReference type="Proteomes" id="UP000265520"/>
    </source>
</evidence>
<organism evidence="1 2">
    <name type="scientific">Trifolium medium</name>
    <dbReference type="NCBI Taxonomy" id="97028"/>
    <lineage>
        <taxon>Eukaryota</taxon>
        <taxon>Viridiplantae</taxon>
        <taxon>Streptophyta</taxon>
        <taxon>Embryophyta</taxon>
        <taxon>Tracheophyta</taxon>
        <taxon>Spermatophyta</taxon>
        <taxon>Magnoliopsida</taxon>
        <taxon>eudicotyledons</taxon>
        <taxon>Gunneridae</taxon>
        <taxon>Pentapetalae</taxon>
        <taxon>rosids</taxon>
        <taxon>fabids</taxon>
        <taxon>Fabales</taxon>
        <taxon>Fabaceae</taxon>
        <taxon>Papilionoideae</taxon>
        <taxon>50 kb inversion clade</taxon>
        <taxon>NPAAA clade</taxon>
        <taxon>Hologalegina</taxon>
        <taxon>IRL clade</taxon>
        <taxon>Trifolieae</taxon>
        <taxon>Trifolium</taxon>
    </lineage>
</organism>
<dbReference type="InterPro" id="IPR016197">
    <property type="entry name" value="Chromo-like_dom_sf"/>
</dbReference>
<evidence type="ECO:0008006" key="3">
    <source>
        <dbReference type="Google" id="ProtNLM"/>
    </source>
</evidence>
<comment type="caution">
    <text evidence="1">The sequence shown here is derived from an EMBL/GenBank/DDBJ whole genome shotgun (WGS) entry which is preliminary data.</text>
</comment>
<dbReference type="Proteomes" id="UP000265520">
    <property type="component" value="Unassembled WGS sequence"/>
</dbReference>
<proteinExistence type="predicted"/>
<dbReference type="EMBL" id="LXQA010840706">
    <property type="protein sequence ID" value="MCI73538.1"/>
    <property type="molecule type" value="Genomic_DNA"/>
</dbReference>
<feature type="non-terminal residue" evidence="1">
    <location>
        <position position="34"/>
    </location>
</feature>
<name>A0A392UKX6_9FABA</name>
<sequence>MVRRGRVAATKVLVQWKDSPPEQATWEYYYDLLK</sequence>
<accession>A0A392UKX6</accession>